<sequence length="349" mass="39926">MLINQKVLNTIQKTLMTSLLFEGFWDRWIAHGIERQAAATFRGQLKSLEHWVQFLADRSKEYEILADSFLSQDIPKEAERLYRIAGLHDNLIQWIYPETCNDKRKWFTKCKEQFALADTITKDQIEKVVLPLNGNNCYGRIRIPEEPKGCVIIINPIDSSKEELFTYEMDFAKLGFATVSFDGPGQGETYVFHGHRATCSGWGLFVNQLIDLAAERFPALSIHLFGTSSGASWAIYGSGHPKVSKVAAISPALINDMKKPEYFKERLSYILEDSESNILPQLNNVGQTNPIILFHGNKDVMVKDVDIYELYGNLLPKKRLVEYENEGHCCNFKLSEIRQISAQWFLEDC</sequence>
<dbReference type="InterPro" id="IPR022742">
    <property type="entry name" value="Hydrolase_4"/>
</dbReference>
<accession>A0ABT4GPD9</accession>
<gene>
    <name evidence="2" type="ORF">M5X19_34180</name>
</gene>
<comment type="caution">
    <text evidence="2">The sequence shown here is derived from an EMBL/GenBank/DDBJ whole genome shotgun (WGS) entry which is preliminary data.</text>
</comment>
<evidence type="ECO:0000313" key="2">
    <source>
        <dbReference type="EMBL" id="MCY9697869.1"/>
    </source>
</evidence>
<dbReference type="Pfam" id="PF12146">
    <property type="entry name" value="Hydrolase_4"/>
    <property type="match status" value="1"/>
</dbReference>
<keyword evidence="3" id="KW-1185">Reference proteome</keyword>
<dbReference type="SUPFAM" id="SSF53474">
    <property type="entry name" value="alpha/beta-Hydrolases"/>
    <property type="match status" value="1"/>
</dbReference>
<dbReference type="EMBL" id="JAMDMX010000172">
    <property type="protein sequence ID" value="MCY9697869.1"/>
    <property type="molecule type" value="Genomic_DNA"/>
</dbReference>
<name>A0ABT4GPD9_9BACL</name>
<evidence type="ECO:0000313" key="3">
    <source>
        <dbReference type="Proteomes" id="UP001527099"/>
    </source>
</evidence>
<dbReference type="Gene3D" id="3.40.50.1820">
    <property type="entry name" value="alpha/beta hydrolase"/>
    <property type="match status" value="1"/>
</dbReference>
<protein>
    <submittedName>
        <fullName evidence="2">Lysophospholipase</fullName>
    </submittedName>
</protein>
<organism evidence="2 3">
    <name type="scientific">Paenibacillus alginolyticus</name>
    <dbReference type="NCBI Taxonomy" id="59839"/>
    <lineage>
        <taxon>Bacteria</taxon>
        <taxon>Bacillati</taxon>
        <taxon>Bacillota</taxon>
        <taxon>Bacilli</taxon>
        <taxon>Bacillales</taxon>
        <taxon>Paenibacillaceae</taxon>
        <taxon>Paenibacillus</taxon>
    </lineage>
</organism>
<proteinExistence type="predicted"/>
<dbReference type="RefSeq" id="WP_268618445.1">
    <property type="nucleotide sequence ID" value="NZ_JAMDMX010000172.1"/>
</dbReference>
<feature type="domain" description="Serine aminopeptidase S33" evidence="1">
    <location>
        <begin position="146"/>
        <end position="268"/>
    </location>
</feature>
<dbReference type="Proteomes" id="UP001527099">
    <property type="component" value="Unassembled WGS sequence"/>
</dbReference>
<dbReference type="InterPro" id="IPR029058">
    <property type="entry name" value="AB_hydrolase_fold"/>
</dbReference>
<reference evidence="2 3" key="1">
    <citation type="submission" date="2022-05" db="EMBL/GenBank/DDBJ databases">
        <title>Genome Sequencing of Bee-Associated Microbes.</title>
        <authorList>
            <person name="Dunlap C."/>
        </authorList>
    </citation>
    <scope>NUCLEOTIDE SEQUENCE [LARGE SCALE GENOMIC DNA]</scope>
    <source>
        <strain evidence="2 3">NRRL B-14421</strain>
    </source>
</reference>
<evidence type="ECO:0000259" key="1">
    <source>
        <dbReference type="Pfam" id="PF12146"/>
    </source>
</evidence>